<name>A0A2P6V344_9CHLO</name>
<feature type="compositionally biased region" description="Low complexity" evidence="2">
    <location>
        <begin position="902"/>
        <end position="929"/>
    </location>
</feature>
<evidence type="ECO:0000313" key="5">
    <source>
        <dbReference type="Proteomes" id="UP000239649"/>
    </source>
</evidence>
<protein>
    <submittedName>
        <fullName evidence="4">Suppressor of RPS4-RLD 1-like isoform X1</fullName>
    </submittedName>
</protein>
<feature type="region of interest" description="Disordered" evidence="2">
    <location>
        <begin position="875"/>
        <end position="939"/>
    </location>
</feature>
<feature type="compositionally biased region" description="Gly residues" evidence="2">
    <location>
        <begin position="389"/>
        <end position="401"/>
    </location>
</feature>
<feature type="repeat" description="TPR" evidence="1">
    <location>
        <begin position="559"/>
        <end position="592"/>
    </location>
</feature>
<dbReference type="InterPro" id="IPR019734">
    <property type="entry name" value="TPR_rpt"/>
</dbReference>
<keyword evidence="5" id="KW-1185">Reference proteome</keyword>
<dbReference type="PANTHER" id="PTHR44749:SF1">
    <property type="entry name" value="TETRATRICOPEPTIDE-LIKE HELICAL DOMAIN-CONTAINING PROTEIN"/>
    <property type="match status" value="1"/>
</dbReference>
<dbReference type="GO" id="GO:0045892">
    <property type="term" value="P:negative regulation of DNA-templated transcription"/>
    <property type="evidence" value="ECO:0007669"/>
    <property type="project" value="InterPro"/>
</dbReference>
<evidence type="ECO:0000313" key="4">
    <source>
        <dbReference type="EMBL" id="PSC68513.1"/>
    </source>
</evidence>
<comment type="caution">
    <text evidence="4">The sequence shown here is derived from an EMBL/GenBank/DDBJ whole genome shotgun (WGS) entry which is preliminary data.</text>
</comment>
<dbReference type="Pfam" id="PF13432">
    <property type="entry name" value="TPR_16"/>
    <property type="match status" value="2"/>
</dbReference>
<dbReference type="InterPro" id="IPR044650">
    <property type="entry name" value="SRFR1-like"/>
</dbReference>
<dbReference type="InterPro" id="IPR011990">
    <property type="entry name" value="TPR-like_helical_dom_sf"/>
</dbReference>
<feature type="chain" id="PRO_5015173620" evidence="3">
    <location>
        <begin position="24"/>
        <end position="1293"/>
    </location>
</feature>
<feature type="compositionally biased region" description="Low complexity" evidence="2">
    <location>
        <begin position="402"/>
        <end position="433"/>
    </location>
</feature>
<feature type="region of interest" description="Disordered" evidence="2">
    <location>
        <begin position="1080"/>
        <end position="1125"/>
    </location>
</feature>
<dbReference type="Proteomes" id="UP000239649">
    <property type="component" value="Unassembled WGS sequence"/>
</dbReference>
<reference evidence="4 5" key="1">
    <citation type="journal article" date="2018" name="Plant J.">
        <title>Genome sequences of Chlorella sorokiniana UTEX 1602 and Micractinium conductrix SAG 241.80: implications to maltose excretion by a green alga.</title>
        <authorList>
            <person name="Arriola M.B."/>
            <person name="Velmurugan N."/>
            <person name="Zhang Y."/>
            <person name="Plunkett M.H."/>
            <person name="Hondzo H."/>
            <person name="Barney B.M."/>
        </authorList>
    </citation>
    <scope>NUCLEOTIDE SEQUENCE [LARGE SCALE GENOMIC DNA]</scope>
    <source>
        <strain evidence="4 5">SAG 241.80</strain>
    </source>
</reference>
<accession>A0A2P6V344</accession>
<evidence type="ECO:0000256" key="1">
    <source>
        <dbReference type="PROSITE-ProRule" id="PRU00339"/>
    </source>
</evidence>
<dbReference type="SUPFAM" id="SSF48452">
    <property type="entry name" value="TPR-like"/>
    <property type="match status" value="2"/>
</dbReference>
<feature type="repeat" description="TPR" evidence="1">
    <location>
        <begin position="596"/>
        <end position="629"/>
    </location>
</feature>
<evidence type="ECO:0000256" key="3">
    <source>
        <dbReference type="SAM" id="SignalP"/>
    </source>
</evidence>
<feature type="compositionally biased region" description="Gly residues" evidence="2">
    <location>
        <begin position="1090"/>
        <end position="1099"/>
    </location>
</feature>
<keyword evidence="1" id="KW-0802">TPR repeat</keyword>
<sequence>MPRRLIALHLLLALLARAQPAAAARRSLAQAPLAPPAAELLTPAAEPFSPVSELGSPGGIGGPQVDVCISLTNTAGGGCSTESDTMSLVYQRGSTRLPTQEERDKAISFMKILPIGGFDPAYFEGATSLLAEACGQDFPPCQPGEVLPLGGYVPADFEGGTSLLAEACGQDFPPCQPGEDALGGLLAARNYSALIKQLDVALAGDAQPAAERRRLLLNRAFCLHSLGLIRKALKDYEAVLEGEAGQPAALLGKAKALVALRQAEDASACLEELLRGADLAADLALLLEAQQLAAALAAGEVKDGAKVPLLPALAPPAAAPAGTGPGAAAPAAAAATKQGFASGFFAGPAAKQEQQQQQAPLAAAPAAAAEACVAAAPATAPAASAGSGDARGGAAAGGGPSDGSKSARQLATPAAAPSPRSAGAPSAAPSKASPEPEPEAPVDPLHQLVARTDANQGVGLAVQLVNTGACKEALALLNLLLRHHPGNVGGLAARGTALALLGRLQDAVADFSAAIELEPRFHDFHKRRGQALAALGDDEGAARDLQAAIGLAADDATKAEGHEELGRLYQKKKDYRRAQAEFERAAALAPPPGPDADLLGALALCQVSQGDLQDGIATYERALALQPSSKELWLHMGMALKELSSVQRAEEALRKAIKLAGGSGGTAVHAHRLLAQMKQGLGDHWGAVKELNWGISAADSEAQRIEMRFLRGACHHAVGQHKAAVDDYQQTLEAQGALHPGSSPDLVQFICLAFYQKEMALYVRARLDKPLRSFCPDTDLHPEFKELWCKKGPPSAEFVAMYRSIMQPQHPNWSAPRPPPPPRAALLPLLQAADAVGQLVQYSHQGFLPNRRQQRMAGLAALEFAQALHQLAEDRRAGRPTLVPDVGASVMARPHQQRRRSSAGSGSSSVSTASSGSAAPASSGKSSSGGKLGGSTGQHQFGWRDAMDIIVRWRQLAEPNDQVIWVDLLTEREFTAGFGSHTPMFTGQTKCVRYYMVFDRALAMFKRCLEAAGGATDANNKHVPLDGGERRAAAAAASTAGDMWKAVGTDAWVVVPVQSTTRPGHKLEGTRLTVVNLSKGPSASSAAAGSQGGEQGGEGVLQLANGVKGDGSVQPPRPKPQPESFEFSIRTPVTPARWDDYDEELEGMFERLSAALAERDAPAAAEAALRFAYYWYNFMPLARGSAFCGYVAMLGALLASGTPVRARMPTSYQTDWEAILESSPQRFLASVAPWMYPPELQHAARGEGGGGGGGGAAAAPPCDPVDQLPQILEVLPTMRARLEALNGPDAPRI</sequence>
<proteinExistence type="predicted"/>
<feature type="signal peptide" evidence="3">
    <location>
        <begin position="1"/>
        <end position="23"/>
    </location>
</feature>
<dbReference type="OrthoDB" id="1926212at2759"/>
<gene>
    <name evidence="4" type="ORF">C2E20_7896</name>
</gene>
<feature type="region of interest" description="Disordered" evidence="2">
    <location>
        <begin position="381"/>
        <end position="442"/>
    </location>
</feature>
<feature type="repeat" description="TPR" evidence="1">
    <location>
        <begin position="488"/>
        <end position="521"/>
    </location>
</feature>
<evidence type="ECO:0000256" key="2">
    <source>
        <dbReference type="SAM" id="MobiDB-lite"/>
    </source>
</evidence>
<dbReference type="Pfam" id="PF13181">
    <property type="entry name" value="TPR_8"/>
    <property type="match status" value="1"/>
</dbReference>
<dbReference type="EMBL" id="LHPF02000036">
    <property type="protein sequence ID" value="PSC68513.1"/>
    <property type="molecule type" value="Genomic_DNA"/>
</dbReference>
<organism evidence="4 5">
    <name type="scientific">Micractinium conductrix</name>
    <dbReference type="NCBI Taxonomy" id="554055"/>
    <lineage>
        <taxon>Eukaryota</taxon>
        <taxon>Viridiplantae</taxon>
        <taxon>Chlorophyta</taxon>
        <taxon>core chlorophytes</taxon>
        <taxon>Trebouxiophyceae</taxon>
        <taxon>Chlorellales</taxon>
        <taxon>Chlorellaceae</taxon>
        <taxon>Chlorella clade</taxon>
        <taxon>Micractinium</taxon>
    </lineage>
</organism>
<dbReference type="PANTHER" id="PTHR44749">
    <property type="entry name" value="SUPPRESSOR OF RPS4-RLD 1"/>
    <property type="match status" value="1"/>
</dbReference>
<dbReference type="PROSITE" id="PS50005">
    <property type="entry name" value="TPR"/>
    <property type="match status" value="3"/>
</dbReference>
<dbReference type="Gene3D" id="1.25.40.10">
    <property type="entry name" value="Tetratricopeptide repeat domain"/>
    <property type="match status" value="3"/>
</dbReference>
<dbReference type="SMART" id="SM00028">
    <property type="entry name" value="TPR"/>
    <property type="match status" value="7"/>
</dbReference>
<dbReference type="STRING" id="554055.A0A2P6V344"/>
<keyword evidence="3" id="KW-0732">Signal</keyword>